<protein>
    <recommendedName>
        <fullName evidence="1">F-box domain-containing protein</fullName>
    </recommendedName>
</protein>
<name>A0A9R0XF25_TRITD</name>
<dbReference type="AlphaFoldDB" id="A0A9R0XF25"/>
<dbReference type="Proteomes" id="UP000324705">
    <property type="component" value="Chromosome 5B"/>
</dbReference>
<dbReference type="InterPro" id="IPR001810">
    <property type="entry name" value="F-box_dom"/>
</dbReference>
<dbReference type="Gramene" id="TRITD5Bv1G177790.1">
    <property type="protein sequence ID" value="TRITD5Bv1G177790.1"/>
    <property type="gene ID" value="TRITD5Bv1G177790"/>
</dbReference>
<dbReference type="SUPFAM" id="SSF81383">
    <property type="entry name" value="F-box domain"/>
    <property type="match status" value="1"/>
</dbReference>
<evidence type="ECO:0000313" key="3">
    <source>
        <dbReference type="Proteomes" id="UP000324705"/>
    </source>
</evidence>
<feature type="domain" description="F-box" evidence="1">
    <location>
        <begin position="15"/>
        <end position="45"/>
    </location>
</feature>
<reference evidence="2 3" key="1">
    <citation type="submission" date="2017-09" db="EMBL/GenBank/DDBJ databases">
        <authorList>
            <consortium name="International Durum Wheat Genome Sequencing Consortium (IDWGSC)"/>
            <person name="Milanesi L."/>
        </authorList>
    </citation>
    <scope>NUCLEOTIDE SEQUENCE [LARGE SCALE GENOMIC DNA]</scope>
    <source>
        <strain evidence="3">cv. Svevo</strain>
    </source>
</reference>
<dbReference type="PANTHER" id="PTHR32133">
    <property type="entry name" value="OS07G0120400 PROTEIN"/>
    <property type="match status" value="1"/>
</dbReference>
<dbReference type="Gene3D" id="1.20.1280.50">
    <property type="match status" value="1"/>
</dbReference>
<dbReference type="PANTHER" id="PTHR32133:SF280">
    <property type="entry name" value="F-BOX DOMAIN-CONTAINING PROTEIN"/>
    <property type="match status" value="1"/>
</dbReference>
<sequence>MAMRPPAPVDDAMRAVFTRLPADDPRSLVRAAAVCRSWRAILSDPGFAHGYRALHGAPPMLGFLHNEYRRGNRFVPTSTFRRRASQDRPDCQVLDSRHGLVLLYAPAYDPPLEARDLVTGDWWDIDDDPKCRDIMHWPGDGPDDFFSGTGMRCNATVLCAKDRCDHLDCHGGPFLVALVGSVEEGGIALATVYSSETRQWSHMISVQSPGLRIDDGGHTAVVGDMVYVPSYECDSVVEFNIREQQLSVINVPESLGQGFLYLIGVEDGMLLFASVLKPRLYLLSMEAGPRGAAAWARRRGRRARAVAPSPCPLGHVGVGRVGGWFRGRG</sequence>
<dbReference type="EMBL" id="LT934120">
    <property type="protein sequence ID" value="VAI35337.1"/>
    <property type="molecule type" value="Genomic_DNA"/>
</dbReference>
<dbReference type="Pfam" id="PF12937">
    <property type="entry name" value="F-box-like"/>
    <property type="match status" value="1"/>
</dbReference>
<evidence type="ECO:0000259" key="1">
    <source>
        <dbReference type="Pfam" id="PF12937"/>
    </source>
</evidence>
<evidence type="ECO:0000313" key="2">
    <source>
        <dbReference type="EMBL" id="VAI35337.1"/>
    </source>
</evidence>
<gene>
    <name evidence="2" type="ORF">TRITD_5Bv1G177790</name>
</gene>
<proteinExistence type="predicted"/>
<organism evidence="2 3">
    <name type="scientific">Triticum turgidum subsp. durum</name>
    <name type="common">Durum wheat</name>
    <name type="synonym">Triticum durum</name>
    <dbReference type="NCBI Taxonomy" id="4567"/>
    <lineage>
        <taxon>Eukaryota</taxon>
        <taxon>Viridiplantae</taxon>
        <taxon>Streptophyta</taxon>
        <taxon>Embryophyta</taxon>
        <taxon>Tracheophyta</taxon>
        <taxon>Spermatophyta</taxon>
        <taxon>Magnoliopsida</taxon>
        <taxon>Liliopsida</taxon>
        <taxon>Poales</taxon>
        <taxon>Poaceae</taxon>
        <taxon>BOP clade</taxon>
        <taxon>Pooideae</taxon>
        <taxon>Triticodae</taxon>
        <taxon>Triticeae</taxon>
        <taxon>Triticinae</taxon>
        <taxon>Triticum</taxon>
    </lineage>
</organism>
<keyword evidence="3" id="KW-1185">Reference proteome</keyword>
<accession>A0A9R0XF25</accession>
<dbReference type="InterPro" id="IPR036047">
    <property type="entry name" value="F-box-like_dom_sf"/>
</dbReference>